<proteinExistence type="predicted"/>
<dbReference type="EMBL" id="AZEY01000020">
    <property type="protein sequence ID" value="KRL69139.1"/>
    <property type="molecule type" value="Genomic_DNA"/>
</dbReference>
<dbReference type="SUPFAM" id="SSF48208">
    <property type="entry name" value="Six-hairpin glycosidases"/>
    <property type="match status" value="1"/>
</dbReference>
<sequence>MSRNSNKLKEAFKLADVYWLWYPGDFSIHQGMLQNFQREERSMDWPAYWYIDDCNRNVKFTRTYTLNRQTEFQVFARGKGYVDINGSKYPLNQRTTCQPGKNIVTIFIGNPTDLPAIYIQGDVICSNDGWQASNFVDRLPAGYDPLFTRPDQDPNMIKYQTILVQHQKKVTKNNGVLFDFGRAVNGSLHIQTRIAKSITLCYGESETEALDVKNCYYKQENVDRHSSIRKRAFRYVFVPDVSLNDVEVTAVHEYIPKKNNSKFETDNQLINQIWNVSVETLNLCSDVFFIDGIKRDRWIWAGDALQANLMNQYSFFDEEIDKRTLLALRGQDDIKQHINTIVDYSMLWAIGILNHYEMTADLKFLEVIYPKMQKMVDYLIKQTNDNGFIYGRRNDWIFVDWSKMDKQGTVAAEQLFLLQTYRAIITCGQALGKSVDQYQNKFTVLQQHLEHYFWDEDQGAFIDSYESGKHHITRHANILAIIFDLVNDRKKRLILKNVLLNDQITQITTPYFKFFEQDALCQMGEYRAVYQTILDYWGGMLRKGAVTFWEEYDPSQTGAQIYEMYGDPYGKSLCHAWGASPIYLIGRHFIGLVPTKPGYETFKVTPHLDNFDQLHCILPIKNGEVMVDKVDNQLTVTATRDGGVIEISDKMYPLNKDVPVSITVQ</sequence>
<feature type="domain" description="Alpha-L-rhamnosidase six-hairpin glycosidase" evidence="1">
    <location>
        <begin position="260"/>
        <end position="587"/>
    </location>
</feature>
<feature type="domain" description="Alpha-rhamnosidase-like N-terminal" evidence="2">
    <location>
        <begin position="58"/>
        <end position="217"/>
    </location>
</feature>
<dbReference type="PANTHER" id="PTHR34987:SF6">
    <property type="entry name" value="ALPHA-L-RHAMNOSIDASE SIX-HAIRPIN GLYCOSIDASE DOMAIN-CONTAINING PROTEIN"/>
    <property type="match status" value="1"/>
</dbReference>
<dbReference type="PATRIC" id="fig|1423739.3.peg.2455"/>
<evidence type="ECO:0000259" key="1">
    <source>
        <dbReference type="Pfam" id="PF17389"/>
    </source>
</evidence>
<accession>A0A0R1SRS8</accession>
<dbReference type="Gene3D" id="1.50.10.10">
    <property type="match status" value="1"/>
</dbReference>
<dbReference type="GO" id="GO:0005975">
    <property type="term" value="P:carbohydrate metabolic process"/>
    <property type="evidence" value="ECO:0007669"/>
    <property type="project" value="InterPro"/>
</dbReference>
<protein>
    <submittedName>
        <fullName evidence="3">Bacterial alpha-L-rhamnosidase</fullName>
    </submittedName>
</protein>
<reference evidence="3 4" key="1">
    <citation type="journal article" date="2015" name="Genome Announc.">
        <title>Expanding the biotechnology potential of lactobacilli through comparative genomics of 213 strains and associated genera.</title>
        <authorList>
            <person name="Sun Z."/>
            <person name="Harris H.M."/>
            <person name="McCann A."/>
            <person name="Guo C."/>
            <person name="Argimon S."/>
            <person name="Zhang W."/>
            <person name="Yang X."/>
            <person name="Jeffery I.B."/>
            <person name="Cooney J.C."/>
            <person name="Kagawa T.F."/>
            <person name="Liu W."/>
            <person name="Song Y."/>
            <person name="Salvetti E."/>
            <person name="Wrobel A."/>
            <person name="Rasinkangas P."/>
            <person name="Parkhill J."/>
            <person name="Rea M.C."/>
            <person name="O'Sullivan O."/>
            <person name="Ritari J."/>
            <person name="Douillard F.P."/>
            <person name="Paul Ross R."/>
            <person name="Yang R."/>
            <person name="Briner A.E."/>
            <person name="Felis G.E."/>
            <person name="de Vos W.M."/>
            <person name="Barrangou R."/>
            <person name="Klaenhammer T.R."/>
            <person name="Caufield P.W."/>
            <person name="Cui Y."/>
            <person name="Zhang H."/>
            <person name="O'Toole P.W."/>
        </authorList>
    </citation>
    <scope>NUCLEOTIDE SEQUENCE [LARGE SCALE GENOMIC DNA]</scope>
    <source>
        <strain evidence="3 4">DSM 14421</strain>
    </source>
</reference>
<dbReference type="PANTHER" id="PTHR34987">
    <property type="entry name" value="C, PUTATIVE (AFU_ORTHOLOGUE AFUA_3G02880)-RELATED"/>
    <property type="match status" value="1"/>
</dbReference>
<dbReference type="InterPro" id="IPR048932">
    <property type="entry name" value="Rhamnosid-like_N_bacteroidetes"/>
</dbReference>
<evidence type="ECO:0000259" key="2">
    <source>
        <dbReference type="Pfam" id="PF21209"/>
    </source>
</evidence>
<dbReference type="STRING" id="1423739.FC85_GL002362"/>
<dbReference type="Gene3D" id="2.60.120.260">
    <property type="entry name" value="Galactose-binding domain-like"/>
    <property type="match status" value="2"/>
</dbReference>
<organism evidence="3 4">
    <name type="scientific">Lentilactobacillus diolivorans DSM 14421</name>
    <dbReference type="NCBI Taxonomy" id="1423739"/>
    <lineage>
        <taxon>Bacteria</taxon>
        <taxon>Bacillati</taxon>
        <taxon>Bacillota</taxon>
        <taxon>Bacilli</taxon>
        <taxon>Lactobacillales</taxon>
        <taxon>Lactobacillaceae</taxon>
        <taxon>Lentilactobacillus</taxon>
    </lineage>
</organism>
<evidence type="ECO:0000313" key="3">
    <source>
        <dbReference type="EMBL" id="KRL69139.1"/>
    </source>
</evidence>
<dbReference type="Gene3D" id="2.60.420.10">
    <property type="entry name" value="Maltose phosphorylase, domain 3"/>
    <property type="match status" value="1"/>
</dbReference>
<dbReference type="Proteomes" id="UP000052013">
    <property type="component" value="Unassembled WGS sequence"/>
</dbReference>
<dbReference type="Pfam" id="PF21209">
    <property type="entry name" value="Bac_rhamnosid-like_N"/>
    <property type="match status" value="1"/>
</dbReference>
<name>A0A0R1SRS8_9LACO</name>
<dbReference type="InterPro" id="IPR008928">
    <property type="entry name" value="6-hairpin_glycosidase_sf"/>
</dbReference>
<dbReference type="AlphaFoldDB" id="A0A0R1SRS8"/>
<dbReference type="InterPro" id="IPR012341">
    <property type="entry name" value="6hp_glycosidase-like_sf"/>
</dbReference>
<comment type="caution">
    <text evidence="3">The sequence shown here is derived from an EMBL/GenBank/DDBJ whole genome shotgun (WGS) entry which is preliminary data.</text>
</comment>
<evidence type="ECO:0000313" key="4">
    <source>
        <dbReference type="Proteomes" id="UP000052013"/>
    </source>
</evidence>
<dbReference type="InterPro" id="IPR035396">
    <property type="entry name" value="Bac_rhamnosid6H"/>
</dbReference>
<dbReference type="Pfam" id="PF17389">
    <property type="entry name" value="Bac_rhamnosid6H"/>
    <property type="match status" value="1"/>
</dbReference>
<gene>
    <name evidence="3" type="ORF">FC85_GL002362</name>
</gene>